<dbReference type="AlphaFoldDB" id="A0A9Q8SIB6"/>
<dbReference type="KEGG" id="clup:CLUP02_03321"/>
<dbReference type="CDD" id="cd03429">
    <property type="entry name" value="NUDIX_NADH_pyrophosphatase_Nudt13"/>
    <property type="match status" value="1"/>
</dbReference>
<evidence type="ECO:0000313" key="15">
    <source>
        <dbReference type="EMBL" id="UQC77849.1"/>
    </source>
</evidence>
<dbReference type="GO" id="GO:0019677">
    <property type="term" value="P:NAD+ catabolic process"/>
    <property type="evidence" value="ECO:0007669"/>
    <property type="project" value="TreeGrafter"/>
</dbReference>
<evidence type="ECO:0000256" key="11">
    <source>
        <dbReference type="ARBA" id="ARBA00023679"/>
    </source>
</evidence>
<keyword evidence="6 12" id="KW-0547">Nucleotide-binding</keyword>
<dbReference type="GO" id="GO:0003924">
    <property type="term" value="F:GTPase activity"/>
    <property type="evidence" value="ECO:0007669"/>
    <property type="project" value="InterPro"/>
</dbReference>
<dbReference type="Pfam" id="PF00293">
    <property type="entry name" value="NUDIX"/>
    <property type="match status" value="1"/>
</dbReference>
<dbReference type="SMART" id="SM00175">
    <property type="entry name" value="RAB"/>
    <property type="match status" value="1"/>
</dbReference>
<dbReference type="PANTHER" id="PTHR42904:SF6">
    <property type="entry name" value="NAD-CAPPED RNA HYDROLASE NUDT12"/>
    <property type="match status" value="1"/>
</dbReference>
<dbReference type="Proteomes" id="UP000830671">
    <property type="component" value="Chromosome 2"/>
</dbReference>
<dbReference type="Gene3D" id="3.40.50.300">
    <property type="entry name" value="P-loop containing nucleotide triphosphate hydrolases"/>
    <property type="match status" value="1"/>
</dbReference>
<keyword evidence="5 13" id="KW-0479">Metal-binding</keyword>
<feature type="binding site" evidence="12">
    <location>
        <position position="605"/>
    </location>
    <ligand>
        <name>GTP</name>
        <dbReference type="ChEBI" id="CHEBI:37565"/>
    </ligand>
</feature>
<comment type="cofactor">
    <cofactor evidence="2">
        <name>Zn(2+)</name>
        <dbReference type="ChEBI" id="CHEBI:29105"/>
    </cofactor>
</comment>
<protein>
    <recommendedName>
        <fullName evidence="4">NAD(+) diphosphatase</fullName>
        <ecNumber evidence="4">3.6.1.22</ecNumber>
    </recommendedName>
</protein>
<evidence type="ECO:0000256" key="2">
    <source>
        <dbReference type="ARBA" id="ARBA00001947"/>
    </source>
</evidence>
<keyword evidence="8 13" id="KW-0460">Magnesium</keyword>
<evidence type="ECO:0000313" key="16">
    <source>
        <dbReference type="Proteomes" id="UP000830671"/>
    </source>
</evidence>
<dbReference type="GO" id="GO:0005829">
    <property type="term" value="C:cytosol"/>
    <property type="evidence" value="ECO:0007669"/>
    <property type="project" value="TreeGrafter"/>
</dbReference>
<dbReference type="InterPro" id="IPR000086">
    <property type="entry name" value="NUDIX_hydrolase_dom"/>
</dbReference>
<dbReference type="GO" id="GO:0035529">
    <property type="term" value="F:NADH pyrophosphatase activity"/>
    <property type="evidence" value="ECO:0007669"/>
    <property type="project" value="TreeGrafter"/>
</dbReference>
<evidence type="ECO:0000256" key="1">
    <source>
        <dbReference type="ARBA" id="ARBA00001946"/>
    </source>
</evidence>
<dbReference type="GO" id="GO:0005777">
    <property type="term" value="C:peroxisome"/>
    <property type="evidence" value="ECO:0007669"/>
    <property type="project" value="TreeGrafter"/>
</dbReference>
<feature type="binding site" evidence="13">
    <location>
        <position position="559"/>
    </location>
    <ligand>
        <name>Mg(2+)</name>
        <dbReference type="ChEBI" id="CHEBI:18420"/>
    </ligand>
</feature>
<dbReference type="PROSITE" id="PS51462">
    <property type="entry name" value="NUDIX"/>
    <property type="match status" value="1"/>
</dbReference>
<dbReference type="InterPro" id="IPR006689">
    <property type="entry name" value="Small_GTPase_ARF/SAR"/>
</dbReference>
<sequence length="741" mass="81831">MGSQTWNLPAPVDDPDSMLSRKFGRETVNYFAGSVLNRVGWLRTDHTFIRSAFQSKDTKFMLLKDLSPLTSAPTRVQFVSYDDVKPLTTEDPFGPSEEDLIKNFDSTVTKPLIIFLGLEESAKVPFEYKGLKGRPWFAVDVTPKGSYADAANQLIEAQSSKGYKFLEGMRPMTLEPDHAGIYAQARSIADWNTRNKFCAGCGQPSLSGNTGYKRLCPTTDLAGSDTPRERAECATRKGVSNISFPRTDPTMIAAVVSSDGTKVLLGRNKRYPPNWYSTLAGFIEPGESIEESVRREVLEEAGVRVGRVVIHSSQPWPYPASLMIGAIAQALPDGETIDLGNDPELEDAQWFPLETVRDALKFGVSGLGEPAPEGYKEGGLRLPPPAAIANRLMTAVVEGYATAAPKILVPMFASLLAFWDFQVERVDYELSVSSTLGSMEEAVEREPGLPADSVSAPTGWSTGQHKLQRKFELQLAWTSSIHFLHPHPANCAAIETLHLSRAPNEIPKPRLSKSSQTRCRSPVGHLPAMYHLAKGLYLLATSKEEYSVILLGLDNAGKTTFHEQVKHFFLESHPDPKLKTVPTVGQNVSTISLPDMYLKIWDVGGQHSLRRLWQSYYASAHAIVFIIDSTDIGDGNLEHDNGSGRLDECRLVLEDVLQHSETEGVPVLVLANKQDREDCVEVVRIKEGLVKKVFEGEKASSIRDSRVLPVSALTGTGVKEAVEWVRSRVKWNKESRPPVMR</sequence>
<evidence type="ECO:0000259" key="14">
    <source>
        <dbReference type="PROSITE" id="PS51462"/>
    </source>
</evidence>
<dbReference type="InterPro" id="IPR050241">
    <property type="entry name" value="NAD-cap_RNA_hydrolase_NudC"/>
</dbReference>
<dbReference type="PROSITE" id="PS51417">
    <property type="entry name" value="ARF"/>
    <property type="match status" value="1"/>
</dbReference>
<comment type="similarity">
    <text evidence="3">Belongs to the Nudix hydrolase family. NudC subfamily.</text>
</comment>
<dbReference type="FunFam" id="3.40.50.300:FF:001317">
    <property type="entry name" value="Putative ADP-ribosylation factor"/>
    <property type="match status" value="1"/>
</dbReference>
<dbReference type="Pfam" id="PF09296">
    <property type="entry name" value="NUDIX-like"/>
    <property type="match status" value="1"/>
</dbReference>
<dbReference type="SUPFAM" id="SSF55811">
    <property type="entry name" value="Nudix"/>
    <property type="match status" value="1"/>
</dbReference>
<dbReference type="EMBL" id="CP019474">
    <property type="protein sequence ID" value="UQC77849.1"/>
    <property type="molecule type" value="Genomic_DNA"/>
</dbReference>
<keyword evidence="9" id="KW-0520">NAD</keyword>
<keyword evidence="16" id="KW-1185">Reference proteome</keyword>
<evidence type="ECO:0000256" key="6">
    <source>
        <dbReference type="ARBA" id="ARBA00022741"/>
    </source>
</evidence>
<evidence type="ECO:0000256" key="8">
    <source>
        <dbReference type="ARBA" id="ARBA00022842"/>
    </source>
</evidence>
<gene>
    <name evidence="15" type="ORF">CLUP02_03321</name>
</gene>
<evidence type="ECO:0000256" key="12">
    <source>
        <dbReference type="PIRSR" id="PIRSR606689-1"/>
    </source>
</evidence>
<feature type="binding site" evidence="12">
    <location>
        <begin position="672"/>
        <end position="675"/>
    </location>
    <ligand>
        <name>GTP</name>
        <dbReference type="ChEBI" id="CHEBI:37565"/>
    </ligand>
</feature>
<dbReference type="InterPro" id="IPR049734">
    <property type="entry name" value="NudC-like_C"/>
</dbReference>
<dbReference type="InterPro" id="IPR015375">
    <property type="entry name" value="NADH_PPase-like_N"/>
</dbReference>
<dbReference type="EC" id="3.6.1.22" evidence="4"/>
<dbReference type="Gene3D" id="3.90.79.10">
    <property type="entry name" value="Nucleoside Triphosphate Pyrophosphohydrolase"/>
    <property type="match status" value="1"/>
</dbReference>
<keyword evidence="7" id="KW-0378">Hydrolase</keyword>
<evidence type="ECO:0000256" key="9">
    <source>
        <dbReference type="ARBA" id="ARBA00023027"/>
    </source>
</evidence>
<evidence type="ECO:0000256" key="3">
    <source>
        <dbReference type="ARBA" id="ARBA00009595"/>
    </source>
</evidence>
<evidence type="ECO:0000256" key="7">
    <source>
        <dbReference type="ARBA" id="ARBA00022801"/>
    </source>
</evidence>
<name>A0A9Q8SIB6_9PEZI</name>
<evidence type="ECO:0000256" key="4">
    <source>
        <dbReference type="ARBA" id="ARBA00012381"/>
    </source>
</evidence>
<feature type="domain" description="Nudix hydrolase" evidence="14">
    <location>
        <begin position="245"/>
        <end position="376"/>
    </location>
</feature>
<dbReference type="GeneID" id="73337354"/>
<dbReference type="FunFam" id="3.90.79.10:FF:000042">
    <property type="entry name" value="Probable NADH pyrophosphatase"/>
    <property type="match status" value="1"/>
</dbReference>
<organism evidence="15 16">
    <name type="scientific">Colletotrichum lupini</name>
    <dbReference type="NCBI Taxonomy" id="145971"/>
    <lineage>
        <taxon>Eukaryota</taxon>
        <taxon>Fungi</taxon>
        <taxon>Dikarya</taxon>
        <taxon>Ascomycota</taxon>
        <taxon>Pezizomycotina</taxon>
        <taxon>Sordariomycetes</taxon>
        <taxon>Hypocreomycetidae</taxon>
        <taxon>Glomerellales</taxon>
        <taxon>Glomerellaceae</taxon>
        <taxon>Colletotrichum</taxon>
        <taxon>Colletotrichum acutatum species complex</taxon>
    </lineage>
</organism>
<evidence type="ECO:0000256" key="13">
    <source>
        <dbReference type="PIRSR" id="PIRSR606689-2"/>
    </source>
</evidence>
<feature type="binding site" evidence="12">
    <location>
        <begin position="552"/>
        <end position="559"/>
    </location>
    <ligand>
        <name>GTP</name>
        <dbReference type="ChEBI" id="CHEBI:37565"/>
    </ligand>
</feature>
<proteinExistence type="inferred from homology"/>
<reference evidence="15" key="1">
    <citation type="journal article" date="2021" name="Mol. Plant Microbe Interact.">
        <title>Complete Genome Sequence of the Plant-Pathogenic Fungus Colletotrichum lupini.</title>
        <authorList>
            <person name="Baroncelli R."/>
            <person name="Pensec F."/>
            <person name="Da Lio D."/>
            <person name="Boufleur T."/>
            <person name="Vicente I."/>
            <person name="Sarrocco S."/>
            <person name="Picot A."/>
            <person name="Baraldi E."/>
            <person name="Sukno S."/>
            <person name="Thon M."/>
            <person name="Le Floch G."/>
        </authorList>
    </citation>
    <scope>NUCLEOTIDE SEQUENCE</scope>
    <source>
        <strain evidence="15">IMI 504893</strain>
    </source>
</reference>
<dbReference type="SMART" id="SM00178">
    <property type="entry name" value="SAR"/>
    <property type="match status" value="1"/>
</dbReference>
<dbReference type="GO" id="GO:0005525">
    <property type="term" value="F:GTP binding"/>
    <property type="evidence" value="ECO:0007669"/>
    <property type="project" value="UniProtKB-KW"/>
</dbReference>
<dbReference type="Gene3D" id="3.90.79.20">
    <property type="match status" value="1"/>
</dbReference>
<dbReference type="GO" id="GO:0006742">
    <property type="term" value="P:NADP+ catabolic process"/>
    <property type="evidence" value="ECO:0007669"/>
    <property type="project" value="TreeGrafter"/>
</dbReference>
<dbReference type="RefSeq" id="XP_049139487.1">
    <property type="nucleotide sequence ID" value="XM_049282344.1"/>
</dbReference>
<comment type="cofactor">
    <cofactor evidence="1">
        <name>Mg(2+)</name>
        <dbReference type="ChEBI" id="CHEBI:18420"/>
    </cofactor>
</comment>
<evidence type="ECO:0000256" key="5">
    <source>
        <dbReference type="ARBA" id="ARBA00022723"/>
    </source>
</evidence>
<keyword evidence="10 12" id="KW-0342">GTP-binding</keyword>
<dbReference type="GO" id="GO:0046872">
    <property type="term" value="F:metal ion binding"/>
    <property type="evidence" value="ECO:0007669"/>
    <property type="project" value="UniProtKB-KW"/>
</dbReference>
<dbReference type="PRINTS" id="PR00449">
    <property type="entry name" value="RASTRNSFRMNG"/>
</dbReference>
<dbReference type="SUPFAM" id="SSF52540">
    <property type="entry name" value="P-loop containing nucleoside triphosphate hydrolases"/>
    <property type="match status" value="1"/>
</dbReference>
<comment type="catalytic activity">
    <reaction evidence="11">
        <text>a 5'-end NAD(+)-phospho-ribonucleoside in mRNA + H2O = a 5'-end phospho-adenosine-phospho-ribonucleoside in mRNA + beta-nicotinamide D-ribonucleotide + 2 H(+)</text>
        <dbReference type="Rhea" id="RHEA:60876"/>
        <dbReference type="Rhea" id="RHEA-COMP:15698"/>
        <dbReference type="Rhea" id="RHEA-COMP:15719"/>
        <dbReference type="ChEBI" id="CHEBI:14649"/>
        <dbReference type="ChEBI" id="CHEBI:15377"/>
        <dbReference type="ChEBI" id="CHEBI:15378"/>
        <dbReference type="ChEBI" id="CHEBI:144029"/>
        <dbReference type="ChEBI" id="CHEBI:144051"/>
    </reaction>
    <physiologicalReaction direction="left-to-right" evidence="11">
        <dbReference type="Rhea" id="RHEA:60877"/>
    </physiologicalReaction>
</comment>
<dbReference type="Pfam" id="PF00025">
    <property type="entry name" value="Arf"/>
    <property type="match status" value="1"/>
</dbReference>
<dbReference type="InterPro" id="IPR027417">
    <property type="entry name" value="P-loop_NTPase"/>
</dbReference>
<evidence type="ECO:0000256" key="10">
    <source>
        <dbReference type="ARBA" id="ARBA00023134"/>
    </source>
</evidence>
<feature type="binding site" evidence="13">
    <location>
        <position position="583"/>
    </location>
    <ligand>
        <name>Mg(2+)</name>
        <dbReference type="ChEBI" id="CHEBI:18420"/>
    </ligand>
</feature>
<dbReference type="PANTHER" id="PTHR42904">
    <property type="entry name" value="NUDIX HYDROLASE, NUDC SUBFAMILY"/>
    <property type="match status" value="1"/>
</dbReference>
<dbReference type="SMART" id="SM00177">
    <property type="entry name" value="ARF"/>
    <property type="match status" value="1"/>
</dbReference>
<accession>A0A9Q8SIB6</accession>
<dbReference type="InterPro" id="IPR015797">
    <property type="entry name" value="NUDIX_hydrolase-like_dom_sf"/>
</dbReference>